<organism evidence="2 3">
    <name type="scientific">Prosthecochloris aestuarii (strain DSM 271 / SK 413)</name>
    <dbReference type="NCBI Taxonomy" id="290512"/>
    <lineage>
        <taxon>Bacteria</taxon>
        <taxon>Pseudomonadati</taxon>
        <taxon>Chlorobiota</taxon>
        <taxon>Chlorobiia</taxon>
        <taxon>Chlorobiales</taxon>
        <taxon>Chlorobiaceae</taxon>
        <taxon>Prosthecochloris</taxon>
    </lineage>
</organism>
<dbReference type="AlphaFoldDB" id="B4S4A8"/>
<dbReference type="SUPFAM" id="SSF55785">
    <property type="entry name" value="PYP-like sensor domain (PAS domain)"/>
    <property type="match status" value="1"/>
</dbReference>
<proteinExistence type="predicted"/>
<dbReference type="InterPro" id="IPR001387">
    <property type="entry name" value="Cro/C1-type_HTH"/>
</dbReference>
<gene>
    <name evidence="2" type="ordered locus">Paes_0299</name>
</gene>
<evidence type="ECO:0000313" key="2">
    <source>
        <dbReference type="EMBL" id="ACF45356.1"/>
    </source>
</evidence>
<dbReference type="KEGG" id="paa:Paes_0299"/>
<dbReference type="STRING" id="290512.Paes_0299"/>
<dbReference type="CDD" id="cd00093">
    <property type="entry name" value="HTH_XRE"/>
    <property type="match status" value="1"/>
</dbReference>
<dbReference type="SMART" id="SM00091">
    <property type="entry name" value="PAS"/>
    <property type="match status" value="1"/>
</dbReference>
<dbReference type="NCBIfam" id="TIGR00229">
    <property type="entry name" value="sensory_box"/>
    <property type="match status" value="1"/>
</dbReference>
<reference evidence="2" key="1">
    <citation type="submission" date="2008-06" db="EMBL/GenBank/DDBJ databases">
        <title>Complete sequence of chromosome of Prosthecochloris aestuarii DSM 271.</title>
        <authorList>
            <consortium name="US DOE Joint Genome Institute"/>
            <person name="Lucas S."/>
            <person name="Copeland A."/>
            <person name="Lapidus A."/>
            <person name="Glavina del Rio T."/>
            <person name="Dalin E."/>
            <person name="Tice H."/>
            <person name="Bruce D."/>
            <person name="Goodwin L."/>
            <person name="Pitluck S."/>
            <person name="Schmutz J."/>
            <person name="Larimer F."/>
            <person name="Land M."/>
            <person name="Hauser L."/>
            <person name="Kyrpides N."/>
            <person name="Anderson I."/>
            <person name="Liu Z."/>
            <person name="Li T."/>
            <person name="Zhao F."/>
            <person name="Overmann J."/>
            <person name="Bryant D.A."/>
            <person name="Richardson P."/>
        </authorList>
    </citation>
    <scope>NUCLEOTIDE SEQUENCE [LARGE SCALE GENOMIC DNA]</scope>
    <source>
        <strain evidence="2">DSM 271</strain>
    </source>
</reference>
<sequence length="214" mass="24481">MHIYKDFHFRLREYILKKHGSVSAFCRAVGIKYPAQMTPYLKGQSMPGKKMLDKLEKDGADIGWILHGKPKHQPGGMGASLMTSSYKVEMEQIMRRMRLLSQQMNEALPVSFQAYAVLNSSLVFEEFTRSFEKFLGYEPGGLTGMHFPDLIHPDDRQTVREYLASDHAGGTPRDLVSRFVMADGRSFVVEWSFYANNLLERGCREYVILATRSN</sequence>
<dbReference type="InterPro" id="IPR000014">
    <property type="entry name" value="PAS"/>
</dbReference>
<dbReference type="Pfam" id="PF08447">
    <property type="entry name" value="PAS_3"/>
    <property type="match status" value="1"/>
</dbReference>
<dbReference type="InterPro" id="IPR013655">
    <property type="entry name" value="PAS_fold_3"/>
</dbReference>
<dbReference type="EMBL" id="CP001108">
    <property type="protein sequence ID" value="ACF45356.1"/>
    <property type="molecule type" value="Genomic_DNA"/>
</dbReference>
<dbReference type="eggNOG" id="ENOG5033YD1">
    <property type="taxonomic scope" value="Bacteria"/>
</dbReference>
<accession>B4S4A8</accession>
<name>B4S4A8_PROA2</name>
<dbReference type="PROSITE" id="PS50112">
    <property type="entry name" value="PAS"/>
    <property type="match status" value="1"/>
</dbReference>
<evidence type="ECO:0000313" key="3">
    <source>
        <dbReference type="Proteomes" id="UP000002725"/>
    </source>
</evidence>
<dbReference type="Proteomes" id="UP000002725">
    <property type="component" value="Chromosome"/>
</dbReference>
<dbReference type="InterPro" id="IPR035965">
    <property type="entry name" value="PAS-like_dom_sf"/>
</dbReference>
<protein>
    <submittedName>
        <fullName evidence="2">PAS domain containing protein</fullName>
    </submittedName>
</protein>
<dbReference type="CDD" id="cd00130">
    <property type="entry name" value="PAS"/>
    <property type="match status" value="1"/>
</dbReference>
<feature type="domain" description="PAS" evidence="1">
    <location>
        <begin position="127"/>
        <end position="170"/>
    </location>
</feature>
<evidence type="ECO:0000259" key="1">
    <source>
        <dbReference type="PROSITE" id="PS50112"/>
    </source>
</evidence>
<dbReference type="HOGENOM" id="CLU_1218887_0_0_10"/>
<keyword evidence="3" id="KW-1185">Reference proteome</keyword>
<dbReference type="Gene3D" id="3.30.450.20">
    <property type="entry name" value="PAS domain"/>
    <property type="match status" value="1"/>
</dbReference>